<dbReference type="InterPro" id="IPR011989">
    <property type="entry name" value="ARM-like"/>
</dbReference>
<dbReference type="Proteomes" id="UP001153069">
    <property type="component" value="Unassembled WGS sequence"/>
</dbReference>
<protein>
    <submittedName>
        <fullName evidence="1">Uncharacterized protein</fullName>
    </submittedName>
</protein>
<reference evidence="1" key="1">
    <citation type="submission" date="2020-06" db="EMBL/GenBank/DDBJ databases">
        <authorList>
            <consortium name="Plant Systems Biology data submission"/>
        </authorList>
    </citation>
    <scope>NUCLEOTIDE SEQUENCE</scope>
    <source>
        <strain evidence="1">D6</strain>
    </source>
</reference>
<gene>
    <name evidence="1" type="ORF">SEMRO_6_G004950.1</name>
</gene>
<dbReference type="SUPFAM" id="SSF48371">
    <property type="entry name" value="ARM repeat"/>
    <property type="match status" value="1"/>
</dbReference>
<dbReference type="EMBL" id="CAICTM010000006">
    <property type="protein sequence ID" value="CAB9496524.1"/>
    <property type="molecule type" value="Genomic_DNA"/>
</dbReference>
<accession>A0A9N8D5L0</accession>
<comment type="caution">
    <text evidence="1">The sequence shown here is derived from an EMBL/GenBank/DDBJ whole genome shotgun (WGS) entry which is preliminary data.</text>
</comment>
<name>A0A9N8D5L0_9STRA</name>
<evidence type="ECO:0000313" key="1">
    <source>
        <dbReference type="EMBL" id="CAB9496524.1"/>
    </source>
</evidence>
<sequence>MQAARLPLQAMTTEDDSQEKATLEQLIGQMTKNLGNPCELVGLMMTDVPFLLLTTSLDVSKGATADDVTFRLATETLPLVLIQAMKQHPTNQALQKRATMTVCLGCTSSSSFHWGIVKQHGSEAILAALEGLKQDDEVCQSSISFFLLSAKMKNTAANHISTTGLARLHDDDEECGSNYEEVYQRLSKTLFDALGPILQALRMHPNSAKLQKEGLECLDRISFDTDESGETSIWNVGHYASVDAFSTILASHLRFGVHSEIAGSGCRLLRNFLYCSTDTSTGTLGGRAALLDLSSQLPEVMGVAIFHLEVNLHWADSAALELLCMVLCRYPGMAEHYLNKLMNITKNPPVHWDKWRAFRAICDLLARISPVVGDMVGSKTELIELLVAGASEATSKNDPVLFEDCTFALNELANDAACLRAMSANPDVVSVICEGIHAECSENVSFHLIGVLLSLVQDGGIGAIMPESNPYCCIRGIIMAMSVTPNCPFVRKFGFSLLAKIDFTPADAMLAVINAEGISTVLSSPLLHDE</sequence>
<dbReference type="Gene3D" id="1.25.10.10">
    <property type="entry name" value="Leucine-rich Repeat Variant"/>
    <property type="match status" value="1"/>
</dbReference>
<proteinExistence type="predicted"/>
<organism evidence="1 2">
    <name type="scientific">Seminavis robusta</name>
    <dbReference type="NCBI Taxonomy" id="568900"/>
    <lineage>
        <taxon>Eukaryota</taxon>
        <taxon>Sar</taxon>
        <taxon>Stramenopiles</taxon>
        <taxon>Ochrophyta</taxon>
        <taxon>Bacillariophyta</taxon>
        <taxon>Bacillariophyceae</taxon>
        <taxon>Bacillariophycidae</taxon>
        <taxon>Naviculales</taxon>
        <taxon>Naviculaceae</taxon>
        <taxon>Seminavis</taxon>
    </lineage>
</organism>
<evidence type="ECO:0000313" key="2">
    <source>
        <dbReference type="Proteomes" id="UP001153069"/>
    </source>
</evidence>
<dbReference type="InterPro" id="IPR016024">
    <property type="entry name" value="ARM-type_fold"/>
</dbReference>
<dbReference type="AlphaFoldDB" id="A0A9N8D5L0"/>
<keyword evidence="2" id="KW-1185">Reference proteome</keyword>